<evidence type="ECO:0000259" key="2">
    <source>
        <dbReference type="PROSITE" id="PS50042"/>
    </source>
</evidence>
<dbReference type="InterPro" id="IPR018490">
    <property type="entry name" value="cNMP-bd_dom_sf"/>
</dbReference>
<dbReference type="SUPFAM" id="SSF51206">
    <property type="entry name" value="cAMP-binding domain-like"/>
    <property type="match status" value="1"/>
</dbReference>
<dbReference type="Pfam" id="PF00027">
    <property type="entry name" value="cNMP_binding"/>
    <property type="match status" value="1"/>
</dbReference>
<dbReference type="NCBIfam" id="NF047864">
    <property type="entry name" value="CBU_0592_membra"/>
    <property type="match status" value="1"/>
</dbReference>
<dbReference type="AlphaFoldDB" id="A0A8J3M661"/>
<organism evidence="3 4">
    <name type="scientific">Seohaeicola zhoushanensis</name>
    <dbReference type="NCBI Taxonomy" id="1569283"/>
    <lineage>
        <taxon>Bacteria</taxon>
        <taxon>Pseudomonadati</taxon>
        <taxon>Pseudomonadota</taxon>
        <taxon>Alphaproteobacteria</taxon>
        <taxon>Rhodobacterales</taxon>
        <taxon>Roseobacteraceae</taxon>
        <taxon>Seohaeicola</taxon>
    </lineage>
</organism>
<feature type="transmembrane region" description="Helical" evidence="1">
    <location>
        <begin position="67"/>
        <end position="88"/>
    </location>
</feature>
<proteinExistence type="predicted"/>
<gene>
    <name evidence="3" type="ORF">GCM10017056_09680</name>
</gene>
<dbReference type="Pfam" id="PF26604">
    <property type="entry name" value="CBU_0592"/>
    <property type="match status" value="1"/>
</dbReference>
<feature type="transmembrane region" description="Helical" evidence="1">
    <location>
        <begin position="12"/>
        <end position="33"/>
    </location>
</feature>
<keyword evidence="1" id="KW-0812">Transmembrane</keyword>
<evidence type="ECO:0000256" key="1">
    <source>
        <dbReference type="SAM" id="Phobius"/>
    </source>
</evidence>
<dbReference type="CDD" id="cd00038">
    <property type="entry name" value="CAP_ED"/>
    <property type="match status" value="1"/>
</dbReference>
<dbReference type="InterPro" id="IPR058058">
    <property type="entry name" value="CBU_0592-like"/>
</dbReference>
<dbReference type="RefSeq" id="WP_189678915.1">
    <property type="nucleotide sequence ID" value="NZ_BNCJ01000002.1"/>
</dbReference>
<comment type="caution">
    <text evidence="3">The sequence shown here is derived from an EMBL/GenBank/DDBJ whole genome shotgun (WGS) entry which is preliminary data.</text>
</comment>
<sequence>MLNNLGAWFWGMGVYDVIGVIGVIFYVGAYLALQLGLLRGDGYSYPILNLIASGSVLISLLRDFNPFSATIETCWIVISLIGITRLFIVHRIALSDEQAEVARRIVPSLKKDRARRLLKLGRFVDAPEGFVLTEMGKPVQDLAMVMEGYCSIDRGGLHIGTISVGALVGELTFATGAPATATVRTTAPARLFLIDRKALLAFMARNPDAMADMERSVAGDLRLKLTQTTTRLSTVMGEREVS</sequence>
<keyword evidence="1" id="KW-0472">Membrane</keyword>
<reference evidence="3" key="2">
    <citation type="submission" date="2020-09" db="EMBL/GenBank/DDBJ databases">
        <authorList>
            <person name="Sun Q."/>
            <person name="Kim S."/>
        </authorList>
    </citation>
    <scope>NUCLEOTIDE SEQUENCE</scope>
    <source>
        <strain evidence="3">KCTC 42650</strain>
    </source>
</reference>
<dbReference type="Gene3D" id="2.60.120.10">
    <property type="entry name" value="Jelly Rolls"/>
    <property type="match status" value="1"/>
</dbReference>
<evidence type="ECO:0000313" key="4">
    <source>
        <dbReference type="Proteomes" id="UP000626220"/>
    </source>
</evidence>
<dbReference type="EMBL" id="BNCJ01000002">
    <property type="protein sequence ID" value="GHF40195.1"/>
    <property type="molecule type" value="Genomic_DNA"/>
</dbReference>
<dbReference type="InterPro" id="IPR014710">
    <property type="entry name" value="RmlC-like_jellyroll"/>
</dbReference>
<dbReference type="InterPro" id="IPR000595">
    <property type="entry name" value="cNMP-bd_dom"/>
</dbReference>
<reference evidence="3" key="1">
    <citation type="journal article" date="2014" name="Int. J. Syst. Evol. Microbiol.">
        <title>Complete genome sequence of Corynebacterium casei LMG S-19264T (=DSM 44701T), isolated from a smear-ripened cheese.</title>
        <authorList>
            <consortium name="US DOE Joint Genome Institute (JGI-PGF)"/>
            <person name="Walter F."/>
            <person name="Albersmeier A."/>
            <person name="Kalinowski J."/>
            <person name="Ruckert C."/>
        </authorList>
    </citation>
    <scope>NUCLEOTIDE SEQUENCE</scope>
    <source>
        <strain evidence="3">KCTC 42650</strain>
    </source>
</reference>
<dbReference type="PROSITE" id="PS50042">
    <property type="entry name" value="CNMP_BINDING_3"/>
    <property type="match status" value="1"/>
</dbReference>
<keyword evidence="4" id="KW-1185">Reference proteome</keyword>
<accession>A0A8J3M661</accession>
<keyword evidence="1" id="KW-1133">Transmembrane helix</keyword>
<evidence type="ECO:0000313" key="3">
    <source>
        <dbReference type="EMBL" id="GHF40195.1"/>
    </source>
</evidence>
<feature type="domain" description="Cyclic nucleotide-binding" evidence="2">
    <location>
        <begin position="105"/>
        <end position="208"/>
    </location>
</feature>
<name>A0A8J3M661_9RHOB</name>
<protein>
    <recommendedName>
        <fullName evidence="2">Cyclic nucleotide-binding domain-containing protein</fullName>
    </recommendedName>
</protein>
<dbReference type="Proteomes" id="UP000626220">
    <property type="component" value="Unassembled WGS sequence"/>
</dbReference>